<evidence type="ECO:0000256" key="5">
    <source>
        <dbReference type="ARBA" id="ARBA00048539"/>
    </source>
</evidence>
<dbReference type="GO" id="GO:0032267">
    <property type="term" value="F:tRNA(Ile)-lysidine synthase activity"/>
    <property type="evidence" value="ECO:0007669"/>
    <property type="project" value="UniProtKB-EC"/>
</dbReference>
<comment type="caution">
    <text evidence="9">The sequence shown here is derived from an EMBL/GenBank/DDBJ whole genome shotgun (WGS) entry which is preliminary data.</text>
</comment>
<dbReference type="PANTHER" id="PTHR43033:SF5">
    <property type="entry name" value="TRNA(ILE)-LYSIDINE SYNTHETASE"/>
    <property type="match status" value="1"/>
</dbReference>
<dbReference type="AlphaFoldDB" id="A0A8J6YWS6"/>
<dbReference type="CDD" id="cd01992">
    <property type="entry name" value="TilS_N"/>
    <property type="match status" value="1"/>
</dbReference>
<name>A0A8J6YWS6_9PROT</name>
<dbReference type="GO" id="GO:0005737">
    <property type="term" value="C:cytoplasm"/>
    <property type="evidence" value="ECO:0007669"/>
    <property type="project" value="UniProtKB-SubCell"/>
</dbReference>
<dbReference type="InterPro" id="IPR012094">
    <property type="entry name" value="tRNA_Ile_lys_synt"/>
</dbReference>
<feature type="binding site" evidence="6">
    <location>
        <begin position="29"/>
        <end position="34"/>
    </location>
    <ligand>
        <name>ATP</name>
        <dbReference type="ChEBI" id="CHEBI:30616"/>
    </ligand>
</feature>
<comment type="catalytic activity">
    <reaction evidence="5 6">
        <text>cytidine(34) in tRNA(Ile2) + L-lysine + ATP = lysidine(34) in tRNA(Ile2) + AMP + diphosphate + H(+)</text>
        <dbReference type="Rhea" id="RHEA:43744"/>
        <dbReference type="Rhea" id="RHEA-COMP:10625"/>
        <dbReference type="Rhea" id="RHEA-COMP:10670"/>
        <dbReference type="ChEBI" id="CHEBI:15378"/>
        <dbReference type="ChEBI" id="CHEBI:30616"/>
        <dbReference type="ChEBI" id="CHEBI:32551"/>
        <dbReference type="ChEBI" id="CHEBI:33019"/>
        <dbReference type="ChEBI" id="CHEBI:82748"/>
        <dbReference type="ChEBI" id="CHEBI:83665"/>
        <dbReference type="ChEBI" id="CHEBI:456215"/>
        <dbReference type="EC" id="6.3.4.19"/>
    </reaction>
</comment>
<comment type="function">
    <text evidence="6">Ligates lysine onto the cytidine present at position 34 of the AUA codon-specific tRNA(Ile) that contains the anticodon CAU, in an ATP-dependent manner. Cytidine is converted to lysidine, thus changing the amino acid specificity of the tRNA from methionine to isoleucine.</text>
</comment>
<evidence type="ECO:0000256" key="1">
    <source>
        <dbReference type="ARBA" id="ARBA00022598"/>
    </source>
</evidence>
<feature type="region of interest" description="Disordered" evidence="7">
    <location>
        <begin position="315"/>
        <end position="387"/>
    </location>
</feature>
<evidence type="ECO:0000313" key="10">
    <source>
        <dbReference type="Proteomes" id="UP000631034"/>
    </source>
</evidence>
<dbReference type="RefSeq" id="WP_192532996.1">
    <property type="nucleotide sequence ID" value="NZ_JACZHT010000001.1"/>
</dbReference>
<dbReference type="Proteomes" id="UP000631034">
    <property type="component" value="Unassembled WGS sequence"/>
</dbReference>
<feature type="domain" description="tRNA(Ile)-lysidine/2-thiocytidine synthase N-terminal" evidence="8">
    <location>
        <begin position="26"/>
        <end position="202"/>
    </location>
</feature>
<dbReference type="EC" id="6.3.4.19" evidence="6"/>
<keyword evidence="1 6" id="KW-0436">Ligase</keyword>
<protein>
    <recommendedName>
        <fullName evidence="6">tRNA(Ile)-lysidine synthase</fullName>
        <ecNumber evidence="6">6.3.4.19</ecNumber>
    </recommendedName>
    <alternativeName>
        <fullName evidence="6">tRNA(Ile)-2-lysyl-cytidine synthase</fullName>
    </alternativeName>
    <alternativeName>
        <fullName evidence="6">tRNA(Ile)-lysidine synthetase</fullName>
    </alternativeName>
</protein>
<evidence type="ECO:0000256" key="7">
    <source>
        <dbReference type="SAM" id="MobiDB-lite"/>
    </source>
</evidence>
<feature type="compositionally biased region" description="Low complexity" evidence="7">
    <location>
        <begin position="339"/>
        <end position="377"/>
    </location>
</feature>
<evidence type="ECO:0000259" key="8">
    <source>
        <dbReference type="Pfam" id="PF01171"/>
    </source>
</evidence>
<evidence type="ECO:0000256" key="3">
    <source>
        <dbReference type="ARBA" id="ARBA00022741"/>
    </source>
</evidence>
<dbReference type="GO" id="GO:0005524">
    <property type="term" value="F:ATP binding"/>
    <property type="evidence" value="ECO:0007669"/>
    <property type="project" value="UniProtKB-UniRule"/>
</dbReference>
<dbReference type="PANTHER" id="PTHR43033">
    <property type="entry name" value="TRNA(ILE)-LYSIDINE SYNTHASE-RELATED"/>
    <property type="match status" value="1"/>
</dbReference>
<evidence type="ECO:0000313" key="9">
    <source>
        <dbReference type="EMBL" id="MBE1236113.1"/>
    </source>
</evidence>
<reference evidence="9" key="1">
    <citation type="submission" date="2020-10" db="EMBL/GenBank/DDBJ databases">
        <title>Genome sequence of the unusual species of purple photosynthetic bacteria, Phaeovibrio sulfidiphilus DSM 23193, type strain.</title>
        <authorList>
            <person name="Kyndt J.A."/>
            <person name="Meyer T.E."/>
        </authorList>
    </citation>
    <scope>NUCLEOTIDE SEQUENCE</scope>
    <source>
        <strain evidence="9">DSM 23193</strain>
    </source>
</reference>
<gene>
    <name evidence="6 9" type="primary">tilS</name>
    <name evidence="9" type="ORF">IHV25_00360</name>
</gene>
<dbReference type="Gene3D" id="3.40.50.620">
    <property type="entry name" value="HUPs"/>
    <property type="match status" value="1"/>
</dbReference>
<keyword evidence="4 6" id="KW-0067">ATP-binding</keyword>
<keyword evidence="6" id="KW-0963">Cytoplasm</keyword>
<dbReference type="GO" id="GO:0006400">
    <property type="term" value="P:tRNA modification"/>
    <property type="evidence" value="ECO:0007669"/>
    <property type="project" value="UniProtKB-UniRule"/>
</dbReference>
<feature type="compositionally biased region" description="Low complexity" evidence="7">
    <location>
        <begin position="468"/>
        <end position="477"/>
    </location>
</feature>
<comment type="domain">
    <text evidence="6">The N-terminal region contains the highly conserved SGGXDS motif, predicted to be a P-loop motif involved in ATP binding.</text>
</comment>
<keyword evidence="3 6" id="KW-0547">Nucleotide-binding</keyword>
<comment type="similarity">
    <text evidence="6">Belongs to the tRNA(Ile)-lysidine synthase family.</text>
</comment>
<sequence length="530" mass="55534">MPERAFFRRRLAGLGIPAGPRTILGLGLSGGPDSTALLALACDWAKDCDARVVALCLDHRLRAGSTAEARAAAALARELGATARILTWEGDRPGSAIQEQARDRRLEALTSACKDDGALFLLLAHHADDQAETVRMRRERSTSAHSLSGMPMVVFRRDVAVVRPLLDVPKADLVALCQRRGLPFARDPSNLNPAFERVRIRAQLGAGKSAGEDAGETGALCDEARRAAAARAREARAVADCLARCTLEAGEDRLRLDADALAAAPRPVALEALRHVARSLSGSPYLPRPKPLYETLPDPGSGRLTWGGCLWTRSRAPNPAPPAGPRSGLPPASPPAPDPVSALLPASAPGAAPAARPPALSDPGHPGETEPPGHAPATGTHGPERPRRRVLSVCRAATGALTRRVVSLPEGRPVLWDGRWELTAVEPGLGVRALGKAPLPGATPADTAVSTTAKPGPGFPVTVRLAPPDTAADRTAPGMSGTNTLTSPPKAPRPGQTSAGTVRARYRPPFPVLEEGIRLEADGQEPYIHS</sequence>
<dbReference type="NCBIfam" id="TIGR02432">
    <property type="entry name" value="lysidine_TilS_N"/>
    <property type="match status" value="1"/>
</dbReference>
<dbReference type="Pfam" id="PF01171">
    <property type="entry name" value="ATP_bind_3"/>
    <property type="match status" value="1"/>
</dbReference>
<dbReference type="SUPFAM" id="SSF52402">
    <property type="entry name" value="Adenine nucleotide alpha hydrolases-like"/>
    <property type="match status" value="1"/>
</dbReference>
<dbReference type="InterPro" id="IPR012795">
    <property type="entry name" value="tRNA_Ile_lys_synt_N"/>
</dbReference>
<evidence type="ECO:0000256" key="6">
    <source>
        <dbReference type="HAMAP-Rule" id="MF_01161"/>
    </source>
</evidence>
<feature type="region of interest" description="Disordered" evidence="7">
    <location>
        <begin position="468"/>
        <end position="507"/>
    </location>
</feature>
<dbReference type="EMBL" id="JACZHT010000001">
    <property type="protein sequence ID" value="MBE1236113.1"/>
    <property type="molecule type" value="Genomic_DNA"/>
</dbReference>
<dbReference type="HAMAP" id="MF_01161">
    <property type="entry name" value="tRNA_Ile_lys_synt"/>
    <property type="match status" value="1"/>
</dbReference>
<dbReference type="InterPro" id="IPR011063">
    <property type="entry name" value="TilS/TtcA_N"/>
</dbReference>
<comment type="subcellular location">
    <subcellularLocation>
        <location evidence="6">Cytoplasm</location>
    </subcellularLocation>
</comment>
<dbReference type="InterPro" id="IPR014729">
    <property type="entry name" value="Rossmann-like_a/b/a_fold"/>
</dbReference>
<keyword evidence="10" id="KW-1185">Reference proteome</keyword>
<accession>A0A8J6YWS6</accession>
<proteinExistence type="inferred from homology"/>
<organism evidence="9 10">
    <name type="scientific">Phaeovibrio sulfidiphilus</name>
    <dbReference type="NCBI Taxonomy" id="1220600"/>
    <lineage>
        <taxon>Bacteria</taxon>
        <taxon>Pseudomonadati</taxon>
        <taxon>Pseudomonadota</taxon>
        <taxon>Alphaproteobacteria</taxon>
        <taxon>Rhodospirillales</taxon>
        <taxon>Rhodospirillaceae</taxon>
        <taxon>Phaeovibrio</taxon>
    </lineage>
</organism>
<evidence type="ECO:0000256" key="4">
    <source>
        <dbReference type="ARBA" id="ARBA00022840"/>
    </source>
</evidence>
<keyword evidence="2 6" id="KW-0819">tRNA processing</keyword>
<evidence type="ECO:0000256" key="2">
    <source>
        <dbReference type="ARBA" id="ARBA00022694"/>
    </source>
</evidence>